<dbReference type="InterPro" id="IPR011577">
    <property type="entry name" value="Cyt_b561_bac/Ni-Hgenase"/>
</dbReference>
<accession>A0A0F9QEZ8</accession>
<keyword evidence="4" id="KW-0349">Heme</keyword>
<evidence type="ECO:0000256" key="8">
    <source>
        <dbReference type="ARBA" id="ARBA00022989"/>
    </source>
</evidence>
<dbReference type="SMART" id="SM00867">
    <property type="entry name" value="YceI"/>
    <property type="match status" value="1"/>
</dbReference>
<feature type="transmembrane region" description="Helical" evidence="12">
    <location>
        <begin position="55"/>
        <end position="78"/>
    </location>
</feature>
<dbReference type="InterPro" id="IPR052168">
    <property type="entry name" value="Cytochrome_b561_oxidase"/>
</dbReference>
<dbReference type="InterPro" id="IPR036761">
    <property type="entry name" value="TTHA0802/YceI-like_sf"/>
</dbReference>
<feature type="transmembrane region" description="Helical" evidence="12">
    <location>
        <begin position="99"/>
        <end position="127"/>
    </location>
</feature>
<evidence type="ECO:0000256" key="6">
    <source>
        <dbReference type="ARBA" id="ARBA00022723"/>
    </source>
</evidence>
<evidence type="ECO:0000256" key="4">
    <source>
        <dbReference type="ARBA" id="ARBA00022617"/>
    </source>
</evidence>
<dbReference type="GO" id="GO:0046872">
    <property type="term" value="F:metal ion binding"/>
    <property type="evidence" value="ECO:0007669"/>
    <property type="project" value="UniProtKB-KW"/>
</dbReference>
<keyword evidence="9" id="KW-0408">Iron</keyword>
<dbReference type="GO" id="GO:0005886">
    <property type="term" value="C:plasma membrane"/>
    <property type="evidence" value="ECO:0007669"/>
    <property type="project" value="UniProtKB-SubCell"/>
</dbReference>
<dbReference type="GO" id="GO:0009055">
    <property type="term" value="F:electron transfer activity"/>
    <property type="evidence" value="ECO:0007669"/>
    <property type="project" value="InterPro"/>
</dbReference>
<evidence type="ECO:0000256" key="3">
    <source>
        <dbReference type="ARBA" id="ARBA00022475"/>
    </source>
</evidence>
<comment type="subcellular location">
    <subcellularLocation>
        <location evidence="1">Cell membrane</location>
        <topology evidence="1">Multi-pass membrane protein</topology>
    </subcellularLocation>
</comment>
<evidence type="ECO:0000256" key="10">
    <source>
        <dbReference type="ARBA" id="ARBA00023136"/>
    </source>
</evidence>
<keyword evidence="5 12" id="KW-0812">Transmembrane</keyword>
<keyword evidence="6" id="KW-0479">Metal-binding</keyword>
<keyword evidence="8 12" id="KW-1133">Transmembrane helix</keyword>
<dbReference type="PANTHER" id="PTHR30529:SF7">
    <property type="entry name" value="CYTOCHROME B561 BACTERIAL_NI-HYDROGENASE DOMAIN-CONTAINING PROTEIN"/>
    <property type="match status" value="1"/>
</dbReference>
<evidence type="ECO:0000256" key="7">
    <source>
        <dbReference type="ARBA" id="ARBA00022982"/>
    </source>
</evidence>
<proteinExistence type="inferred from homology"/>
<name>A0A0F9QEZ8_9ZZZZ</name>
<keyword evidence="2" id="KW-0813">Transport</keyword>
<protein>
    <recommendedName>
        <fullName evidence="13">Lipid/polyisoprenoid-binding YceI-like domain-containing protein</fullName>
    </recommendedName>
</protein>
<feature type="transmembrane region" description="Helical" evidence="12">
    <location>
        <begin position="16"/>
        <end position="35"/>
    </location>
</feature>
<dbReference type="GO" id="GO:0020037">
    <property type="term" value="F:heme binding"/>
    <property type="evidence" value="ECO:0007669"/>
    <property type="project" value="TreeGrafter"/>
</dbReference>
<reference evidence="14" key="1">
    <citation type="journal article" date="2015" name="Nature">
        <title>Complex archaea that bridge the gap between prokaryotes and eukaryotes.</title>
        <authorList>
            <person name="Spang A."/>
            <person name="Saw J.H."/>
            <person name="Jorgensen S.L."/>
            <person name="Zaremba-Niedzwiedzka K."/>
            <person name="Martijn J."/>
            <person name="Lind A.E."/>
            <person name="van Eijk R."/>
            <person name="Schleper C."/>
            <person name="Guy L."/>
            <person name="Ettema T.J."/>
        </authorList>
    </citation>
    <scope>NUCLEOTIDE SEQUENCE</scope>
</reference>
<evidence type="ECO:0000259" key="13">
    <source>
        <dbReference type="SMART" id="SM00867"/>
    </source>
</evidence>
<evidence type="ECO:0000256" key="1">
    <source>
        <dbReference type="ARBA" id="ARBA00004651"/>
    </source>
</evidence>
<sequence length="405" mass="43480">MALHNTAIRYGAVTKFFHWFIALLVITLIALGLYASDLPFETQAELGAKAWYFSLHKTLGVTVFLAALARISWALFQSRPGLLNADHRWESWLAETTHWVLYGSLVIVPLAGWIAHAAASGFAPIWWPFSQGLPFIPKSTTVEHVFATLHEIAGKVLIGAVILHFLGAMKHHLIDRDATLRRMLPGTPALGPLPVQHHSAAPVLTATAAWAATIAVGLALGITDANADRSNTSAISSVPLENVVSEWQVQDGTIVLRVTPFGSPVEGSFANWTSSISFNESVETGKAGEVQTTVSIPSLALGSVTSQALGADFFNVTTFPTATFTADIMVGADGYTAQGKLTVKDLTMPVVLPFTLLLQKDTAQMHGTLTLDRRDFGVGETVTDAGTLAFEVQLDIKLTATRDPD</sequence>
<feature type="domain" description="Lipid/polyisoprenoid-binding YceI-like" evidence="13">
    <location>
        <begin position="246"/>
        <end position="401"/>
    </location>
</feature>
<keyword evidence="3" id="KW-1003">Cell membrane</keyword>
<dbReference type="Pfam" id="PF01292">
    <property type="entry name" value="Ni_hydr_CYTB"/>
    <property type="match status" value="1"/>
</dbReference>
<dbReference type="Gene3D" id="1.20.950.20">
    <property type="entry name" value="Transmembrane di-heme cytochromes, Chain C"/>
    <property type="match status" value="1"/>
</dbReference>
<dbReference type="Pfam" id="PF04264">
    <property type="entry name" value="YceI"/>
    <property type="match status" value="1"/>
</dbReference>
<evidence type="ECO:0000256" key="12">
    <source>
        <dbReference type="SAM" id="Phobius"/>
    </source>
</evidence>
<dbReference type="Gene3D" id="2.40.128.110">
    <property type="entry name" value="Lipid/polyisoprenoid-binding, YceI-like"/>
    <property type="match status" value="1"/>
</dbReference>
<evidence type="ECO:0000256" key="11">
    <source>
        <dbReference type="ARBA" id="ARBA00037975"/>
    </source>
</evidence>
<keyword evidence="7" id="KW-0249">Electron transport</keyword>
<dbReference type="InterPro" id="IPR016174">
    <property type="entry name" value="Di-haem_cyt_TM"/>
</dbReference>
<keyword evidence="10 12" id="KW-0472">Membrane</keyword>
<dbReference type="SUPFAM" id="SSF81342">
    <property type="entry name" value="Transmembrane di-heme cytochromes"/>
    <property type="match status" value="1"/>
</dbReference>
<dbReference type="InterPro" id="IPR007372">
    <property type="entry name" value="Lipid/polyisoprenoid-bd_YceI"/>
</dbReference>
<gene>
    <name evidence="14" type="ORF">LCGC14_0782280</name>
</gene>
<dbReference type="EMBL" id="LAZR01002029">
    <property type="protein sequence ID" value="KKN35577.1"/>
    <property type="molecule type" value="Genomic_DNA"/>
</dbReference>
<evidence type="ECO:0000256" key="5">
    <source>
        <dbReference type="ARBA" id="ARBA00022692"/>
    </source>
</evidence>
<dbReference type="SUPFAM" id="SSF101874">
    <property type="entry name" value="YceI-like"/>
    <property type="match status" value="1"/>
</dbReference>
<comment type="caution">
    <text evidence="14">The sequence shown here is derived from an EMBL/GenBank/DDBJ whole genome shotgun (WGS) entry which is preliminary data.</text>
</comment>
<comment type="similarity">
    <text evidence="11">Belongs to the cytochrome b561 family.</text>
</comment>
<evidence type="ECO:0000256" key="2">
    <source>
        <dbReference type="ARBA" id="ARBA00022448"/>
    </source>
</evidence>
<evidence type="ECO:0000256" key="9">
    <source>
        <dbReference type="ARBA" id="ARBA00023004"/>
    </source>
</evidence>
<evidence type="ECO:0000313" key="14">
    <source>
        <dbReference type="EMBL" id="KKN35577.1"/>
    </source>
</evidence>
<dbReference type="PANTHER" id="PTHR30529">
    <property type="entry name" value="CYTOCHROME B561"/>
    <property type="match status" value="1"/>
</dbReference>
<organism evidence="14">
    <name type="scientific">marine sediment metagenome</name>
    <dbReference type="NCBI Taxonomy" id="412755"/>
    <lineage>
        <taxon>unclassified sequences</taxon>
        <taxon>metagenomes</taxon>
        <taxon>ecological metagenomes</taxon>
    </lineage>
</organism>
<dbReference type="AlphaFoldDB" id="A0A0F9QEZ8"/>
<dbReference type="GO" id="GO:0022904">
    <property type="term" value="P:respiratory electron transport chain"/>
    <property type="evidence" value="ECO:0007669"/>
    <property type="project" value="InterPro"/>
</dbReference>